<dbReference type="EMBL" id="JRAI01000005">
    <property type="protein sequence ID" value="KGN87989.1"/>
    <property type="molecule type" value="Genomic_DNA"/>
</dbReference>
<comment type="caution">
    <text evidence="1">The sequence shown here is derived from an EMBL/GenBank/DDBJ whole genome shotgun (WGS) entry which is preliminary data.</text>
</comment>
<sequence>MNYGINNSGQPVVITICPDWKVFSDKVKSIVNFKAKSKGAEYFDLLAITGDEETVIGDLVHGSRTRLLSSFMGFNRHFNVRPVEELPGMTDAEKRRAKYAFEVTITPDAAQTANSFLIDPMVSEYYVNDVIAEWLSTLGMYEDAAIYKQKADGNLRTIFMTFQSFVTISRRAKELNI</sequence>
<proteinExistence type="predicted"/>
<reference evidence="1 2" key="1">
    <citation type="submission" date="2014-08" db="EMBL/GenBank/DDBJ databases">
        <title>Porphyromonas gulae strain:COT-052_OH1451 Genome sequencing.</title>
        <authorList>
            <person name="Wallis C."/>
            <person name="Deusch O."/>
            <person name="O'Flynn C."/>
            <person name="Davis I."/>
            <person name="Jospin G."/>
            <person name="Darling A.E."/>
            <person name="Coil D.A."/>
            <person name="Alexiev A."/>
            <person name="Horsfall A."/>
            <person name="Kirkwood N."/>
            <person name="Harris S."/>
            <person name="Eisen J.A."/>
        </authorList>
    </citation>
    <scope>NUCLEOTIDE SEQUENCE [LARGE SCALE GENOMIC DNA]</scope>
    <source>
        <strain evidence="2">COT-052 OH1451</strain>
    </source>
</reference>
<evidence type="ECO:0000313" key="2">
    <source>
        <dbReference type="Proteomes" id="UP000030130"/>
    </source>
</evidence>
<dbReference type="RefSeq" id="WP_039419899.1">
    <property type="nucleotide sequence ID" value="NZ_JRAI01000005.1"/>
</dbReference>
<gene>
    <name evidence="1" type="ORF">HR08_00950</name>
</gene>
<evidence type="ECO:0000313" key="1">
    <source>
        <dbReference type="EMBL" id="KGN87989.1"/>
    </source>
</evidence>
<dbReference type="Proteomes" id="UP000030130">
    <property type="component" value="Unassembled WGS sequence"/>
</dbReference>
<organism evidence="1 2">
    <name type="scientific">Porphyromonas gulae</name>
    <dbReference type="NCBI Taxonomy" id="111105"/>
    <lineage>
        <taxon>Bacteria</taxon>
        <taxon>Pseudomonadati</taxon>
        <taxon>Bacteroidota</taxon>
        <taxon>Bacteroidia</taxon>
        <taxon>Bacteroidales</taxon>
        <taxon>Porphyromonadaceae</taxon>
        <taxon>Porphyromonas</taxon>
    </lineage>
</organism>
<protein>
    <submittedName>
        <fullName evidence="1">Uncharacterized protein</fullName>
    </submittedName>
</protein>
<accession>A0A0A2FI49</accession>
<dbReference type="AlphaFoldDB" id="A0A0A2FI49"/>
<name>A0A0A2FI49_9PORP</name>